<organism evidence="2 3">
    <name type="scientific">Crassostrea virginica</name>
    <name type="common">Eastern oyster</name>
    <dbReference type="NCBI Taxonomy" id="6565"/>
    <lineage>
        <taxon>Eukaryota</taxon>
        <taxon>Metazoa</taxon>
        <taxon>Spiralia</taxon>
        <taxon>Lophotrochozoa</taxon>
        <taxon>Mollusca</taxon>
        <taxon>Bivalvia</taxon>
        <taxon>Autobranchia</taxon>
        <taxon>Pteriomorphia</taxon>
        <taxon>Ostreida</taxon>
        <taxon>Ostreoidea</taxon>
        <taxon>Ostreidae</taxon>
        <taxon>Crassostrea</taxon>
    </lineage>
</organism>
<name>A0A8B8C686_CRAVI</name>
<dbReference type="KEGG" id="cvn:111116420"/>
<evidence type="ECO:0000313" key="3">
    <source>
        <dbReference type="RefSeq" id="XP_022311120.1"/>
    </source>
</evidence>
<evidence type="ECO:0000256" key="1">
    <source>
        <dbReference type="SAM" id="MobiDB-lite"/>
    </source>
</evidence>
<feature type="region of interest" description="Disordered" evidence="1">
    <location>
        <begin position="39"/>
        <end position="61"/>
    </location>
</feature>
<dbReference type="AlphaFoldDB" id="A0A8B8C686"/>
<evidence type="ECO:0000313" key="2">
    <source>
        <dbReference type="Proteomes" id="UP000694844"/>
    </source>
</evidence>
<protein>
    <submittedName>
        <fullName evidence="3">Uncharacterized protein LOC111116420</fullName>
    </submittedName>
</protein>
<proteinExistence type="predicted"/>
<dbReference type="Proteomes" id="UP000694844">
    <property type="component" value="Chromosome 10"/>
</dbReference>
<reference evidence="3" key="1">
    <citation type="submission" date="2025-08" db="UniProtKB">
        <authorList>
            <consortium name="RefSeq"/>
        </authorList>
    </citation>
    <scope>IDENTIFICATION</scope>
    <source>
        <tissue evidence="3">Whole sample</tissue>
    </source>
</reference>
<accession>A0A8B8C686</accession>
<dbReference type="GeneID" id="111116420"/>
<dbReference type="RefSeq" id="XP_022311120.1">
    <property type="nucleotide sequence ID" value="XM_022455412.1"/>
</dbReference>
<sequence>MEKGGRPSYSSMLVSLERGGFLKTFLSFWGIRCDAGDESGPPDQLAGQAREVGHSHEKRHSSLEVERRVIDEETHISPKEVLRFLKSKACQEAAEFLAREDPVVTRQVYSLARNYLTAKTLLNNGQRSGAVSSLIIDHVKKATMDDGFHVALFQEATLKVFVLEPTEVRVGWRTRHME</sequence>
<keyword evidence="2" id="KW-1185">Reference proteome</keyword>
<feature type="compositionally biased region" description="Basic and acidic residues" evidence="1">
    <location>
        <begin position="51"/>
        <end position="61"/>
    </location>
</feature>
<gene>
    <name evidence="3" type="primary">LOC111116420</name>
</gene>